<feature type="domain" description="DUF4397" evidence="2">
    <location>
        <begin position="40"/>
        <end position="152"/>
    </location>
</feature>
<accession>A0ABQ6G288</accession>
<reference evidence="3 4" key="1">
    <citation type="submission" date="2023-02" db="EMBL/GenBank/DDBJ databases">
        <title>Dictyobacter halimunensis sp. nov., a new member of the class Ktedonobacteria from forest soil in a geothermal area.</title>
        <authorList>
            <person name="Rachmania M.K."/>
            <person name="Ningsih F."/>
            <person name="Sakai Y."/>
            <person name="Yabe S."/>
            <person name="Yokota A."/>
            <person name="Sjamsuridzal W."/>
        </authorList>
    </citation>
    <scope>NUCLEOTIDE SEQUENCE [LARGE SCALE GENOMIC DNA]</scope>
    <source>
        <strain evidence="3 4">S3.2.2.5</strain>
    </source>
</reference>
<keyword evidence="1" id="KW-0472">Membrane</keyword>
<gene>
    <name evidence="3" type="ORF">KDH_57300</name>
</gene>
<sequence length="291" mass="30979">MFLREQARWWRLFLATGLCVVLFGTSMLSARPVDAAAAPAYVRIIHASPDIGIVDVFVDGKKILSDFQFATVTDYVPIASGAHKVQLALIGKGVDASIITQEMSVQAGVPYTIAALGTKKSGFSFTSFVDDNVIAGSGAKVRVYHLSPGVGTASVSSQSNTLVNQITYASASSYIPLSSGTYSVTLNADAPKASLSSQVTLKPWSVLSIFAVGLVQGSPHWRLVAAPQQGMPGMPQTGGDPHAAPQTYPFYWQWGIMFITLVGLLLGCTYALTYKNMQAAPQPASKKSRLR</sequence>
<evidence type="ECO:0000313" key="3">
    <source>
        <dbReference type="EMBL" id="GLV58902.1"/>
    </source>
</evidence>
<dbReference type="Pfam" id="PF14344">
    <property type="entry name" value="DUF4397"/>
    <property type="match status" value="1"/>
</dbReference>
<organism evidence="3 4">
    <name type="scientific">Dictyobacter halimunensis</name>
    <dbReference type="NCBI Taxonomy" id="3026934"/>
    <lineage>
        <taxon>Bacteria</taxon>
        <taxon>Bacillati</taxon>
        <taxon>Chloroflexota</taxon>
        <taxon>Ktedonobacteria</taxon>
        <taxon>Ktedonobacterales</taxon>
        <taxon>Dictyobacteraceae</taxon>
        <taxon>Dictyobacter</taxon>
    </lineage>
</organism>
<name>A0ABQ6G288_9CHLR</name>
<feature type="transmembrane region" description="Helical" evidence="1">
    <location>
        <begin position="251"/>
        <end position="272"/>
    </location>
</feature>
<dbReference type="Proteomes" id="UP001344906">
    <property type="component" value="Unassembled WGS sequence"/>
</dbReference>
<keyword evidence="1" id="KW-0812">Transmembrane</keyword>
<dbReference type="InterPro" id="IPR025510">
    <property type="entry name" value="DUF4397"/>
</dbReference>
<keyword evidence="4" id="KW-1185">Reference proteome</keyword>
<comment type="caution">
    <text evidence="3">The sequence shown here is derived from an EMBL/GenBank/DDBJ whole genome shotgun (WGS) entry which is preliminary data.</text>
</comment>
<protein>
    <recommendedName>
        <fullName evidence="2">DUF4397 domain-containing protein</fullName>
    </recommendedName>
</protein>
<evidence type="ECO:0000259" key="2">
    <source>
        <dbReference type="Pfam" id="PF14344"/>
    </source>
</evidence>
<evidence type="ECO:0000313" key="4">
    <source>
        <dbReference type="Proteomes" id="UP001344906"/>
    </source>
</evidence>
<dbReference type="EMBL" id="BSRI01000002">
    <property type="protein sequence ID" value="GLV58902.1"/>
    <property type="molecule type" value="Genomic_DNA"/>
</dbReference>
<keyword evidence="1" id="KW-1133">Transmembrane helix</keyword>
<evidence type="ECO:0000256" key="1">
    <source>
        <dbReference type="SAM" id="Phobius"/>
    </source>
</evidence>
<proteinExistence type="predicted"/>